<gene>
    <name evidence="2" type="ORF">PG996_008088</name>
</gene>
<keyword evidence="1" id="KW-0732">Signal</keyword>
<keyword evidence="3" id="KW-1185">Reference proteome</keyword>
<accession>A0ABR1UWX2</accession>
<reference evidence="2 3" key="1">
    <citation type="submission" date="2023-01" db="EMBL/GenBank/DDBJ databases">
        <title>Analysis of 21 Apiospora genomes using comparative genomics revels a genus with tremendous synthesis potential of carbohydrate active enzymes and secondary metabolites.</title>
        <authorList>
            <person name="Sorensen T."/>
        </authorList>
    </citation>
    <scope>NUCLEOTIDE SEQUENCE [LARGE SCALE GENOMIC DNA]</scope>
    <source>
        <strain evidence="2 3">CBS 83171</strain>
    </source>
</reference>
<comment type="caution">
    <text evidence="2">The sequence shown here is derived from an EMBL/GenBank/DDBJ whole genome shotgun (WGS) entry which is preliminary data.</text>
</comment>
<dbReference type="EMBL" id="JAQQWM010000005">
    <property type="protein sequence ID" value="KAK8063436.1"/>
    <property type="molecule type" value="Genomic_DNA"/>
</dbReference>
<sequence length="302" mass="32157">MHFSILFSSVLFSAGMLANGAAVREWTVSNATRTRTTNNALCNWDFNITVTKLGQDTTTSSSSTTATMGDIGQPDGNPIQCLFTVAANATVGCDLVQFTEVPCSGTVPGSSDFVVSGGHSDQGFVVVVLREPKLDAQAYFGFSDDALNNHDPIKAQTAMAVTADRVAGKPDRKVRGSSSSFARTVRRDATTWKVEGMWRQVKDGKVQISFTLQDGSDDGAKCSVTVDVGSASDPEKAAWSHQKCDESDYTLSWGYDPNGDAGIMTVVSPGKDQNAWFGFAHISDNENLGDAGPEDVHPCDCS</sequence>
<organism evidence="2 3">
    <name type="scientific">Apiospora saccharicola</name>
    <dbReference type="NCBI Taxonomy" id="335842"/>
    <lineage>
        <taxon>Eukaryota</taxon>
        <taxon>Fungi</taxon>
        <taxon>Dikarya</taxon>
        <taxon>Ascomycota</taxon>
        <taxon>Pezizomycotina</taxon>
        <taxon>Sordariomycetes</taxon>
        <taxon>Xylariomycetidae</taxon>
        <taxon>Amphisphaeriales</taxon>
        <taxon>Apiosporaceae</taxon>
        <taxon>Apiospora</taxon>
    </lineage>
</organism>
<feature type="signal peptide" evidence="1">
    <location>
        <begin position="1"/>
        <end position="20"/>
    </location>
</feature>
<proteinExistence type="predicted"/>
<evidence type="ECO:0000313" key="3">
    <source>
        <dbReference type="Proteomes" id="UP001446871"/>
    </source>
</evidence>
<evidence type="ECO:0000313" key="2">
    <source>
        <dbReference type="EMBL" id="KAK8063436.1"/>
    </source>
</evidence>
<name>A0ABR1UWX2_9PEZI</name>
<feature type="chain" id="PRO_5046539410" evidence="1">
    <location>
        <begin position="21"/>
        <end position="302"/>
    </location>
</feature>
<dbReference type="Proteomes" id="UP001446871">
    <property type="component" value="Unassembled WGS sequence"/>
</dbReference>
<protein>
    <submittedName>
        <fullName evidence="2">Uncharacterized protein</fullName>
    </submittedName>
</protein>
<evidence type="ECO:0000256" key="1">
    <source>
        <dbReference type="SAM" id="SignalP"/>
    </source>
</evidence>